<dbReference type="InterPro" id="IPR052181">
    <property type="entry name" value="5hmC_binding"/>
</dbReference>
<dbReference type="AlphaFoldDB" id="A0AAD4DK84"/>
<reference evidence="7" key="1">
    <citation type="journal article" date="2020" name="Fungal Divers.">
        <title>Resolving the Mortierellaceae phylogeny through synthesis of multi-gene phylogenetics and phylogenomics.</title>
        <authorList>
            <person name="Vandepol N."/>
            <person name="Liber J."/>
            <person name="Desiro A."/>
            <person name="Na H."/>
            <person name="Kennedy M."/>
            <person name="Barry K."/>
            <person name="Grigoriev I.V."/>
            <person name="Miller A.N."/>
            <person name="O'Donnell K."/>
            <person name="Stajich J.E."/>
            <person name="Bonito G."/>
        </authorList>
    </citation>
    <scope>NUCLEOTIDE SEQUENCE</scope>
    <source>
        <strain evidence="7">NRRL 28262</strain>
    </source>
</reference>
<organism evidence="7 8">
    <name type="scientific">Linnemannia exigua</name>
    <dbReference type="NCBI Taxonomy" id="604196"/>
    <lineage>
        <taxon>Eukaryota</taxon>
        <taxon>Fungi</taxon>
        <taxon>Fungi incertae sedis</taxon>
        <taxon>Mucoromycota</taxon>
        <taxon>Mortierellomycotina</taxon>
        <taxon>Mortierellomycetes</taxon>
        <taxon>Mortierellales</taxon>
        <taxon>Mortierellaceae</taxon>
        <taxon>Linnemannia</taxon>
    </lineage>
</organism>
<evidence type="ECO:0000256" key="1">
    <source>
        <dbReference type="ARBA" id="ARBA00004123"/>
    </source>
</evidence>
<evidence type="ECO:0000259" key="6">
    <source>
        <dbReference type="Pfam" id="PF01878"/>
    </source>
</evidence>
<feature type="compositionally biased region" description="Low complexity" evidence="5">
    <location>
        <begin position="45"/>
        <end position="65"/>
    </location>
</feature>
<evidence type="ECO:0000256" key="5">
    <source>
        <dbReference type="SAM" id="MobiDB-lite"/>
    </source>
</evidence>
<proteinExistence type="predicted"/>
<dbReference type="Gene3D" id="3.10.590.10">
    <property type="entry name" value="ph1033 like domains"/>
    <property type="match status" value="1"/>
</dbReference>
<dbReference type="Pfam" id="PF01878">
    <property type="entry name" value="EVE"/>
    <property type="match status" value="1"/>
</dbReference>
<dbReference type="EMBL" id="JAAAIL010000068">
    <property type="protein sequence ID" value="KAG0280387.1"/>
    <property type="molecule type" value="Genomic_DNA"/>
</dbReference>
<feature type="domain" description="EVE" evidence="6">
    <location>
        <begin position="94"/>
        <end position="242"/>
    </location>
</feature>
<evidence type="ECO:0000313" key="8">
    <source>
        <dbReference type="Proteomes" id="UP001194580"/>
    </source>
</evidence>
<dbReference type="InterPro" id="IPR002740">
    <property type="entry name" value="EVE_domain"/>
</dbReference>
<dbReference type="Proteomes" id="UP001194580">
    <property type="component" value="Unassembled WGS sequence"/>
</dbReference>
<keyword evidence="4" id="KW-0539">Nucleus</keyword>
<name>A0AAD4DK84_9FUNG</name>
<keyword evidence="8" id="KW-1185">Reference proteome</keyword>
<protein>
    <recommendedName>
        <fullName evidence="2">Thymocyte nuclear protein 1</fullName>
    </recommendedName>
</protein>
<evidence type="ECO:0000313" key="7">
    <source>
        <dbReference type="EMBL" id="KAG0280387.1"/>
    </source>
</evidence>
<keyword evidence="3" id="KW-0597">Phosphoprotein</keyword>
<dbReference type="SUPFAM" id="SSF88697">
    <property type="entry name" value="PUA domain-like"/>
    <property type="match status" value="1"/>
</dbReference>
<feature type="region of interest" description="Disordered" evidence="5">
    <location>
        <begin position="1"/>
        <end position="77"/>
    </location>
</feature>
<accession>A0AAD4DK84</accession>
<dbReference type="FunFam" id="3.10.590.10:FF:000003">
    <property type="entry name" value="Thymocyte nuclear protein 1"/>
    <property type="match status" value="1"/>
</dbReference>
<evidence type="ECO:0000256" key="3">
    <source>
        <dbReference type="ARBA" id="ARBA00022553"/>
    </source>
</evidence>
<dbReference type="InterPro" id="IPR047197">
    <property type="entry name" value="THYN1-like_EVE"/>
</dbReference>
<evidence type="ECO:0000256" key="2">
    <source>
        <dbReference type="ARBA" id="ARBA00014654"/>
    </source>
</evidence>
<dbReference type="InterPro" id="IPR015947">
    <property type="entry name" value="PUA-like_sf"/>
</dbReference>
<dbReference type="GO" id="GO:0005634">
    <property type="term" value="C:nucleus"/>
    <property type="evidence" value="ECO:0007669"/>
    <property type="project" value="UniProtKB-SubCell"/>
</dbReference>
<dbReference type="PANTHER" id="PTHR14087:SF7">
    <property type="entry name" value="THYMOCYTE NUCLEAR PROTEIN 1"/>
    <property type="match status" value="1"/>
</dbReference>
<comment type="caution">
    <text evidence="7">The sequence shown here is derived from an EMBL/GenBank/DDBJ whole genome shotgun (WGS) entry which is preliminary data.</text>
</comment>
<gene>
    <name evidence="7" type="ORF">BGZ95_010300</name>
</gene>
<dbReference type="PANTHER" id="PTHR14087">
    <property type="entry name" value="THYMOCYTE NUCLEAR PROTEIN 1"/>
    <property type="match status" value="1"/>
</dbReference>
<feature type="compositionally biased region" description="Basic and acidic residues" evidence="5">
    <location>
        <begin position="1"/>
        <end position="15"/>
    </location>
</feature>
<comment type="subcellular location">
    <subcellularLocation>
        <location evidence="1">Nucleus</location>
    </subcellularLocation>
</comment>
<evidence type="ECO:0000256" key="4">
    <source>
        <dbReference type="ARBA" id="ARBA00023242"/>
    </source>
</evidence>
<sequence length="252" mass="28301">METRAKRRAPTKDKVQPTITSDAVSAKRTKVSLAENTATSKQDAAAKGSTKTKASKTTTITTTAKDNSKAEKSTMKQPLSAEGLINDNGTRISAWLMKSEPDTFSIDDLINSKDSTSHWDGVRNHEAKNLMKNSMKVGDQVLFYHSNTKTPGIVAMATIVREAYPDHTAFDPKSDYYDQKSSEDDPRWFMVDVKYVRKLKRILSLKELQQYKDRELSGMKLLNRGRLSVQPVSDSEMSFIMSLEHQDEPSDD</sequence>
<dbReference type="CDD" id="cd21133">
    <property type="entry name" value="EVE"/>
    <property type="match status" value="1"/>
</dbReference>